<keyword evidence="2" id="KW-0808">Transferase</keyword>
<dbReference type="InterPro" id="IPR019004">
    <property type="entry name" value="YqeY/Aim41"/>
</dbReference>
<dbReference type="EMBL" id="CP017415">
    <property type="protein sequence ID" value="AOU96774.1"/>
    <property type="molecule type" value="Genomic_DNA"/>
</dbReference>
<proteinExistence type="predicted"/>
<evidence type="ECO:0000256" key="1">
    <source>
        <dbReference type="SAM" id="MobiDB-lite"/>
    </source>
</evidence>
<name>A0A1D8IK24_9GAMM</name>
<keyword evidence="3" id="KW-1185">Reference proteome</keyword>
<gene>
    <name evidence="2" type="ORF">BI364_00985</name>
</gene>
<dbReference type="Proteomes" id="UP000095401">
    <property type="component" value="Chromosome"/>
</dbReference>
<dbReference type="GO" id="GO:0016884">
    <property type="term" value="F:carbon-nitrogen ligase activity, with glutamine as amido-N-donor"/>
    <property type="evidence" value="ECO:0007669"/>
    <property type="project" value="InterPro"/>
</dbReference>
<dbReference type="KEGG" id="aprs:BI364_00985"/>
<dbReference type="Gene3D" id="1.10.10.410">
    <property type="match status" value="1"/>
</dbReference>
<evidence type="ECO:0000313" key="3">
    <source>
        <dbReference type="Proteomes" id="UP000095401"/>
    </source>
</evidence>
<dbReference type="InterPro" id="IPR042184">
    <property type="entry name" value="YqeY/Aim41_N"/>
</dbReference>
<accession>A0A1D8IK24</accession>
<dbReference type="SUPFAM" id="SSF89095">
    <property type="entry name" value="GatB/YqeY motif"/>
    <property type="match status" value="1"/>
</dbReference>
<dbReference type="InterPro" id="IPR003789">
    <property type="entry name" value="Asn/Gln_tRNA_amidoTrase-B-like"/>
</dbReference>
<dbReference type="Pfam" id="PF09424">
    <property type="entry name" value="YqeY"/>
    <property type="match status" value="1"/>
</dbReference>
<organism evidence="2 3">
    <name type="scientific">Acidihalobacter yilgarnensis</name>
    <dbReference type="NCBI Taxonomy" id="2819280"/>
    <lineage>
        <taxon>Bacteria</taxon>
        <taxon>Pseudomonadati</taxon>
        <taxon>Pseudomonadota</taxon>
        <taxon>Gammaproteobacteria</taxon>
        <taxon>Chromatiales</taxon>
        <taxon>Ectothiorhodospiraceae</taxon>
        <taxon>Acidihalobacter</taxon>
    </lineage>
</organism>
<evidence type="ECO:0000313" key="2">
    <source>
        <dbReference type="EMBL" id="AOU96774.1"/>
    </source>
</evidence>
<dbReference type="PANTHER" id="PTHR28055:SF1">
    <property type="entry name" value="ALTERED INHERITANCE OF MITOCHONDRIA PROTEIN 41, MITOCHONDRIAL"/>
    <property type="match status" value="1"/>
</dbReference>
<dbReference type="AlphaFoldDB" id="A0A1D8IK24"/>
<protein>
    <submittedName>
        <fullName evidence="2">Glutamyl-tRNA amidotransferase</fullName>
    </submittedName>
</protein>
<dbReference type="PANTHER" id="PTHR28055">
    <property type="entry name" value="ALTERED INHERITANCE OF MITOCHONDRIA PROTEIN 41, MITOCHONDRIAL"/>
    <property type="match status" value="1"/>
</dbReference>
<sequence>MSTGADIKSRIEEAVKSAQRQGHKERRDALRLMLAAIQQVEVDTRKPVHDAEVLAILDKLGKQRRESIEQFGAAGRADLEARERQELEIIAEFLPPPLSDEAIANLIDEAISQTGASGLKDMGKVMNELRPKLQGRADMSAVSVGVKARLTG</sequence>
<feature type="region of interest" description="Disordered" evidence="1">
    <location>
        <begin position="1"/>
        <end position="23"/>
    </location>
</feature>
<dbReference type="Gene3D" id="1.10.1510.10">
    <property type="entry name" value="Uncharacterised protein YqeY/AIM41 PF09424, N-terminal domain"/>
    <property type="match status" value="1"/>
</dbReference>
<dbReference type="RefSeq" id="WP_070077168.1">
    <property type="nucleotide sequence ID" value="NZ_CP017415.1"/>
</dbReference>
<reference evidence="3" key="1">
    <citation type="submission" date="2016-09" db="EMBL/GenBank/DDBJ databases">
        <title>Acidihalobacter prosperus F5.</title>
        <authorList>
            <person name="Khaleque H.N."/>
            <person name="Ramsay J.P."/>
            <person name="Kaksonen A.H."/>
            <person name="Boxall N.J."/>
            <person name="Watkin E.L.J."/>
        </authorList>
    </citation>
    <scope>NUCLEOTIDE SEQUENCE [LARGE SCALE GENOMIC DNA]</scope>
    <source>
        <strain evidence="3">F5</strain>
    </source>
</reference>
<dbReference type="GO" id="GO:0016740">
    <property type="term" value="F:transferase activity"/>
    <property type="evidence" value="ECO:0007669"/>
    <property type="project" value="UniProtKB-KW"/>
</dbReference>
<dbReference type="InterPro" id="IPR023168">
    <property type="entry name" value="GatB_Yqey_C_2"/>
</dbReference>